<organism evidence="1">
    <name type="scientific">bioreactor metagenome</name>
    <dbReference type="NCBI Taxonomy" id="1076179"/>
    <lineage>
        <taxon>unclassified sequences</taxon>
        <taxon>metagenomes</taxon>
        <taxon>ecological metagenomes</taxon>
    </lineage>
</organism>
<dbReference type="AlphaFoldDB" id="A0A645J748"/>
<dbReference type="EMBL" id="VSSQ01133461">
    <property type="protein sequence ID" value="MPN59441.1"/>
    <property type="molecule type" value="Genomic_DNA"/>
</dbReference>
<evidence type="ECO:0000313" key="1">
    <source>
        <dbReference type="EMBL" id="MPN59441.1"/>
    </source>
</evidence>
<protein>
    <submittedName>
        <fullName evidence="1">Uncharacterized protein</fullName>
    </submittedName>
</protein>
<reference evidence="1" key="1">
    <citation type="submission" date="2019-08" db="EMBL/GenBank/DDBJ databases">
        <authorList>
            <person name="Kucharzyk K."/>
            <person name="Murdoch R.W."/>
            <person name="Higgins S."/>
            <person name="Loffler F."/>
        </authorList>
    </citation>
    <scope>NUCLEOTIDE SEQUENCE</scope>
</reference>
<proteinExistence type="predicted"/>
<sequence>MKDRLLNIQRTVENSSSFSFEDCRPVFEKLKEYYRHQYQLLQSFEKDPGRLKTNSGIIAGWMDEIQKILDAAP</sequence>
<comment type="caution">
    <text evidence="1">The sequence shown here is derived from an EMBL/GenBank/DDBJ whole genome shotgun (WGS) entry which is preliminary data.</text>
</comment>
<accession>A0A645J748</accession>
<gene>
    <name evidence="1" type="ORF">SDC9_207162</name>
</gene>
<name>A0A645J748_9ZZZZ</name>